<dbReference type="AlphaFoldDB" id="A0A167MCW9"/>
<evidence type="ECO:0000313" key="2">
    <source>
        <dbReference type="Proteomes" id="UP000077315"/>
    </source>
</evidence>
<protein>
    <submittedName>
        <fullName evidence="1">Uncharacterized protein</fullName>
    </submittedName>
</protein>
<dbReference type="EMBL" id="KV440983">
    <property type="protein sequence ID" value="OAD72494.1"/>
    <property type="molecule type" value="Genomic_DNA"/>
</dbReference>
<proteinExistence type="predicted"/>
<sequence>MCAVGVLDCQDITVGVIWKGLAEKLKQRKSLRCVPLHGYFIKPSSIHSGLGRCGCSKDFKDIDYFGINKFSAVEDHKEQIKKRYSTTLGYFYSYVITSKLTAMSDTRNTGG</sequence>
<gene>
    <name evidence="1" type="ORF">PHYBLDRAFT_169622</name>
</gene>
<evidence type="ECO:0000313" key="1">
    <source>
        <dbReference type="EMBL" id="OAD72494.1"/>
    </source>
</evidence>
<keyword evidence="2" id="KW-1185">Reference proteome</keyword>
<accession>A0A167MCW9</accession>
<dbReference type="RefSeq" id="XP_018290534.1">
    <property type="nucleotide sequence ID" value="XM_018436118.1"/>
</dbReference>
<reference evidence="2" key="1">
    <citation type="submission" date="2015-06" db="EMBL/GenBank/DDBJ databases">
        <title>Expansion of signal transduction pathways in fungi by whole-genome duplication.</title>
        <authorList>
            <consortium name="DOE Joint Genome Institute"/>
            <person name="Corrochano L.M."/>
            <person name="Kuo A."/>
            <person name="Marcet-Houben M."/>
            <person name="Polaino S."/>
            <person name="Salamov A."/>
            <person name="Villalobos J.M."/>
            <person name="Alvarez M.I."/>
            <person name="Avalos J."/>
            <person name="Benito E.P."/>
            <person name="Benoit I."/>
            <person name="Burger G."/>
            <person name="Camino L.P."/>
            <person name="Canovas D."/>
            <person name="Cerda-Olmedo E."/>
            <person name="Cheng J.-F."/>
            <person name="Dominguez A."/>
            <person name="Elias M."/>
            <person name="Eslava A.P."/>
            <person name="Glaser F."/>
            <person name="Grimwood J."/>
            <person name="Gutierrez G."/>
            <person name="Heitman J."/>
            <person name="Henrissat B."/>
            <person name="Iturriaga E.A."/>
            <person name="Lang B.F."/>
            <person name="Lavin J.L."/>
            <person name="Lee S."/>
            <person name="Li W."/>
            <person name="Lindquist E."/>
            <person name="Lopez-Garcia S."/>
            <person name="Luque E.M."/>
            <person name="Marcos A.T."/>
            <person name="Martin J."/>
            <person name="McCluskey K."/>
            <person name="Medina H.R."/>
            <person name="Miralles-Duran A."/>
            <person name="Miyazaki A."/>
            <person name="Munoz-Torres E."/>
            <person name="Oguiza J.A."/>
            <person name="Ohm R."/>
            <person name="Olmedo M."/>
            <person name="Orejas M."/>
            <person name="Ortiz-Castellanos L."/>
            <person name="Pisabarro A.G."/>
            <person name="Rodriguez-Romero J."/>
            <person name="Ruiz-Herrera J."/>
            <person name="Ruiz-Vazquez R."/>
            <person name="Sanz C."/>
            <person name="Schackwitz W."/>
            <person name="Schmutz J."/>
            <person name="Shahriari M."/>
            <person name="Shelest E."/>
            <person name="Silva-Franco F."/>
            <person name="Soanes D."/>
            <person name="Syed K."/>
            <person name="Tagua V.G."/>
            <person name="Talbot N.J."/>
            <person name="Thon M."/>
            <person name="De vries R.P."/>
            <person name="Wiebenga A."/>
            <person name="Yadav J.S."/>
            <person name="Braun E.L."/>
            <person name="Baker S."/>
            <person name="Garre V."/>
            <person name="Horwitz B."/>
            <person name="Torres-Martinez S."/>
            <person name="Idnurm A."/>
            <person name="Herrera-Estrella A."/>
            <person name="Gabaldon T."/>
            <person name="Grigoriev I.V."/>
        </authorList>
    </citation>
    <scope>NUCLEOTIDE SEQUENCE [LARGE SCALE GENOMIC DNA]</scope>
    <source>
        <strain evidence="2">NRRL 1555(-)</strain>
    </source>
</reference>
<dbReference type="VEuPathDB" id="FungiDB:PHYBLDRAFT_169622"/>
<dbReference type="InParanoid" id="A0A167MCW9"/>
<name>A0A167MCW9_PHYB8</name>
<dbReference type="Proteomes" id="UP000077315">
    <property type="component" value="Unassembled WGS sequence"/>
</dbReference>
<dbReference type="GeneID" id="28997024"/>
<organism evidence="1 2">
    <name type="scientific">Phycomyces blakesleeanus (strain ATCC 8743b / DSM 1359 / FGSC 10004 / NBRC 33097 / NRRL 1555)</name>
    <dbReference type="NCBI Taxonomy" id="763407"/>
    <lineage>
        <taxon>Eukaryota</taxon>
        <taxon>Fungi</taxon>
        <taxon>Fungi incertae sedis</taxon>
        <taxon>Mucoromycota</taxon>
        <taxon>Mucoromycotina</taxon>
        <taxon>Mucoromycetes</taxon>
        <taxon>Mucorales</taxon>
        <taxon>Phycomycetaceae</taxon>
        <taxon>Phycomyces</taxon>
    </lineage>
</organism>